<dbReference type="EMBL" id="CAIIXF020000007">
    <property type="protein sequence ID" value="CAH1789735.1"/>
    <property type="molecule type" value="Genomic_DNA"/>
</dbReference>
<dbReference type="AlphaFoldDB" id="A0A8J1XSL1"/>
<evidence type="ECO:0000256" key="1">
    <source>
        <dbReference type="ARBA" id="ARBA00022659"/>
    </source>
</evidence>
<evidence type="ECO:0000256" key="5">
    <source>
        <dbReference type="PROSITE-ProRule" id="PRU00302"/>
    </source>
</evidence>
<feature type="non-terminal residue" evidence="8">
    <location>
        <position position="1"/>
    </location>
</feature>
<dbReference type="PANTHER" id="PTHR19325">
    <property type="entry name" value="COMPLEMENT COMPONENT-RELATED SUSHI DOMAIN-CONTAINING"/>
    <property type="match status" value="1"/>
</dbReference>
<feature type="disulfide bond" evidence="5">
    <location>
        <begin position="323"/>
        <end position="366"/>
    </location>
</feature>
<feature type="transmembrane region" description="Helical" evidence="7">
    <location>
        <begin position="656"/>
        <end position="682"/>
    </location>
</feature>
<keyword evidence="9" id="KW-1185">Reference proteome</keyword>
<evidence type="ECO:0000256" key="6">
    <source>
        <dbReference type="SAM" id="MobiDB-lite"/>
    </source>
</evidence>
<evidence type="ECO:0000256" key="7">
    <source>
        <dbReference type="SAM" id="Phobius"/>
    </source>
</evidence>
<dbReference type="CDD" id="cd00033">
    <property type="entry name" value="CCP"/>
    <property type="match status" value="6"/>
</dbReference>
<organism evidence="8 9">
    <name type="scientific">Owenia fusiformis</name>
    <name type="common">Polychaete worm</name>
    <dbReference type="NCBI Taxonomy" id="6347"/>
    <lineage>
        <taxon>Eukaryota</taxon>
        <taxon>Metazoa</taxon>
        <taxon>Spiralia</taxon>
        <taxon>Lophotrochozoa</taxon>
        <taxon>Annelida</taxon>
        <taxon>Polychaeta</taxon>
        <taxon>Sedentaria</taxon>
        <taxon>Canalipalpata</taxon>
        <taxon>Sabellida</taxon>
        <taxon>Oweniida</taxon>
        <taxon>Oweniidae</taxon>
        <taxon>Owenia</taxon>
    </lineage>
</organism>
<dbReference type="PANTHER" id="PTHR19325:SF575">
    <property type="entry name" value="LOCOMOTION-RELATED PROTEIN HIKARU GENKI"/>
    <property type="match status" value="1"/>
</dbReference>
<keyword evidence="7" id="KW-0472">Membrane</keyword>
<feature type="region of interest" description="Disordered" evidence="6">
    <location>
        <begin position="728"/>
        <end position="748"/>
    </location>
</feature>
<keyword evidence="1 5" id="KW-0768">Sushi</keyword>
<keyword evidence="7" id="KW-1133">Transmembrane helix</keyword>
<dbReference type="Pfam" id="PF00084">
    <property type="entry name" value="Sushi"/>
    <property type="match status" value="6"/>
</dbReference>
<accession>A0A8J1XSL1</accession>
<feature type="region of interest" description="Disordered" evidence="6">
    <location>
        <begin position="1"/>
        <end position="52"/>
    </location>
</feature>
<dbReference type="InterPro" id="IPR035976">
    <property type="entry name" value="Sushi/SCR/CCP_sf"/>
</dbReference>
<comment type="caution">
    <text evidence="5">Lacks conserved residue(s) required for the propagation of feature annotation.</text>
</comment>
<dbReference type="InterPro" id="IPR000436">
    <property type="entry name" value="Sushi_SCR_CCP_dom"/>
</dbReference>
<comment type="caution">
    <text evidence="8">The sequence shown here is derived from an EMBL/GenBank/DDBJ whole genome shotgun (WGS) entry which is preliminary data.</text>
</comment>
<feature type="region of interest" description="Disordered" evidence="6">
    <location>
        <begin position="245"/>
        <end position="274"/>
    </location>
</feature>
<dbReference type="SUPFAM" id="SSF57535">
    <property type="entry name" value="Complement control module/SCR domain"/>
    <property type="match status" value="6"/>
</dbReference>
<dbReference type="Gene3D" id="2.10.70.10">
    <property type="entry name" value="Complement Module, domain 1"/>
    <property type="match status" value="6"/>
</dbReference>
<reference evidence="8" key="1">
    <citation type="submission" date="2022-03" db="EMBL/GenBank/DDBJ databases">
        <authorList>
            <person name="Martin C."/>
        </authorList>
    </citation>
    <scope>NUCLEOTIDE SEQUENCE</scope>
</reference>
<dbReference type="PROSITE" id="PS50923">
    <property type="entry name" value="SUSHI"/>
    <property type="match status" value="6"/>
</dbReference>
<feature type="compositionally biased region" description="Low complexity" evidence="6">
    <location>
        <begin position="249"/>
        <end position="265"/>
    </location>
</feature>
<dbReference type="InterPro" id="IPR050350">
    <property type="entry name" value="Compl-Cell_Adhes-Reg"/>
</dbReference>
<dbReference type="Proteomes" id="UP000749559">
    <property type="component" value="Unassembled WGS sequence"/>
</dbReference>
<dbReference type="SMART" id="SM00032">
    <property type="entry name" value="CCP"/>
    <property type="match status" value="6"/>
</dbReference>
<keyword evidence="4" id="KW-0325">Glycoprotein</keyword>
<keyword evidence="7" id="KW-0812">Transmembrane</keyword>
<dbReference type="PROSITE" id="PS50024">
    <property type="entry name" value="SEA"/>
    <property type="match status" value="1"/>
</dbReference>
<evidence type="ECO:0000313" key="9">
    <source>
        <dbReference type="Proteomes" id="UP000749559"/>
    </source>
</evidence>
<dbReference type="OrthoDB" id="10039931at2759"/>
<sequence>SSGDSDISGDDSSGDPDISGDGSLENSGSGSTEEPNDAGSGSEEGSGSEDDEYTVGQEIIYECLSGYEIADGDLIRVCSDKGTWTGSDPVCTAIQTTLTPPTTQVPLFCDIPEQPPNTETVGIDNLDAIIVYKCYAGMVLMSGDTTRTCSTNGSWSGEPPVCIDPTKIECGDLETPENVVITNYNGNRLGSVIFYECEDNYVLTEGDLHRVCFVDGTWSNVAPVCTANYCEVPPMPENAVIVNEEEGSESGSGDTSESGEISGSGSEEDSGDVEIRNGTYQAGSKITYSCDEGYGLESGDLERTCTLGGIWTGSPPLCTALFCANATKFMTDNVEYVSGDSYVGDTLVLACATGYELTSGSLNIECTRGGIWKGDAPVCTRIVCQDPGIPDNSVRTGDDFVFGAIVSYACMDDYFLASGYTERECKEDGVWSGEAPVCEKTKYPPTIPDWGGKTIIISISIEINMEWNPSYGPCITNQCGDLVSNIKASLDLIFQSNLPCTCFTGTNIKSLSQGSVIADYDVEFDADQAIDAYGQNAASELANQTKYVVALIDDITIGDKTYTTDEGHRESVVEGLDNYIPDYCVAIPDICSAGYKCQQTTPTDGNYLDGVRCYHSCETHTCDLDNGECYLNPNYEPDCRCISGYFMSSNTCISNALLIGVIAGTLGAILLVVAIIVIVQLYRRKYTRKGSLISRRSSLESLMKEPIYSDSDLHPVLFEGYFGKNPSPSDNKGYATDEPLHRNDTATSEKPYVSTIPVTYNEATGQYGLHGEAMIHTYKGQNTFDNKQQDVDPSTDYF</sequence>
<evidence type="ECO:0000256" key="2">
    <source>
        <dbReference type="ARBA" id="ARBA00022737"/>
    </source>
</evidence>
<keyword evidence="2" id="KW-0677">Repeat</keyword>
<protein>
    <submittedName>
        <fullName evidence="8">Uncharacterized protein</fullName>
    </submittedName>
</protein>
<keyword evidence="3 5" id="KW-1015">Disulfide bond</keyword>
<name>A0A8J1XSL1_OWEFU</name>
<proteinExistence type="predicted"/>
<evidence type="ECO:0000256" key="3">
    <source>
        <dbReference type="ARBA" id="ARBA00023157"/>
    </source>
</evidence>
<dbReference type="InterPro" id="IPR000082">
    <property type="entry name" value="SEA_dom"/>
</dbReference>
<evidence type="ECO:0000313" key="8">
    <source>
        <dbReference type="EMBL" id="CAH1789735.1"/>
    </source>
</evidence>
<evidence type="ECO:0000256" key="4">
    <source>
        <dbReference type="ARBA" id="ARBA00023180"/>
    </source>
</evidence>
<gene>
    <name evidence="8" type="ORF">OFUS_LOCUS15042</name>
</gene>
<feature type="compositionally biased region" description="Polar residues" evidence="6">
    <location>
        <begin position="24"/>
        <end position="33"/>
    </location>
</feature>